<accession>A0A0M4TLG9</accession>
<evidence type="ECO:0000313" key="1">
    <source>
        <dbReference type="EMBL" id="ALF46814.1"/>
    </source>
</evidence>
<reference evidence="2" key="1">
    <citation type="submission" date="2015-08" db="EMBL/GenBank/DDBJ databases">
        <title>Comparative genomics of the Campylobacter concisus group.</title>
        <authorList>
            <person name="Miller W.G."/>
            <person name="Yee E."/>
            <person name="Chapman M.H."/>
            <person name="Huynh S."/>
            <person name="Bono J.L."/>
            <person name="On S.L.W."/>
            <person name="St Leger J."/>
            <person name="Foster G."/>
            <person name="Parker C.T."/>
        </authorList>
    </citation>
    <scope>NUCLEOTIDE SEQUENCE [LARGE SCALE GENOMIC DNA]</scope>
    <source>
        <strain evidence="2">ATCC 33237</strain>
    </source>
</reference>
<dbReference type="Proteomes" id="UP000066049">
    <property type="component" value="Chromosome"/>
</dbReference>
<dbReference type="PANTHER" id="PTHR35564:SF3">
    <property type="entry name" value="TYPE VI SECRETION SYSTEM BASEPLATE SUBUNIT TSSG"/>
    <property type="match status" value="1"/>
</dbReference>
<proteinExistence type="predicted"/>
<dbReference type="RefSeq" id="WP_054195922.1">
    <property type="nucleotide sequence ID" value="NZ_CABMKQ010000024.1"/>
</dbReference>
<name>A0A0M4TLG9_9BACT</name>
<dbReference type="PATRIC" id="fig|199.248.peg.104"/>
<dbReference type="GeneID" id="28661754"/>
<organism evidence="1 2">
    <name type="scientific">Campylobacter concisus</name>
    <dbReference type="NCBI Taxonomy" id="199"/>
    <lineage>
        <taxon>Bacteria</taxon>
        <taxon>Pseudomonadati</taxon>
        <taxon>Campylobacterota</taxon>
        <taxon>Epsilonproteobacteria</taxon>
        <taxon>Campylobacterales</taxon>
        <taxon>Campylobacteraceae</taxon>
        <taxon>Campylobacter</taxon>
    </lineage>
</organism>
<dbReference type="PANTHER" id="PTHR35564">
    <property type="match status" value="1"/>
</dbReference>
<dbReference type="KEGG" id="ccoc:CCON33237_0088"/>
<dbReference type="EMBL" id="CP012541">
    <property type="protein sequence ID" value="ALF46814.1"/>
    <property type="molecule type" value="Genomic_DNA"/>
</dbReference>
<protein>
    <submittedName>
        <fullName evidence="1">Type VI secretion system protein</fullName>
    </submittedName>
</protein>
<sequence length="298" mass="34990">MNKELNQASFFKLVKNCLKHHDRRDIFLKNSPSFAYPINELESLNKEDAIKIVVNFMGLLGSGSHLTSYILEKISKSSDNNFEKFFDFFDNYLLWLFFDSISLKNYARSFEKELDDKISKILLDVLNISNKKLAKKFLPFSPLIISQRRPKREIEFALQRHFNLKNKLFLLENLPNQIFIAPSNLNLLGIKNRTLGRNFILGKKLFEKQTKIAVYINGIDYEEAIDFFPKRRKFKELQDTLIFFTNNEFVADLYIKINYSPKMQLKLGIDESYSKIGLGARLKSNKNMSNFIKFRLCS</sequence>
<gene>
    <name evidence="1" type="primary">tssG</name>
    <name evidence="1" type="ORF">CCON33237_0088</name>
</gene>
<dbReference type="InterPro" id="IPR010732">
    <property type="entry name" value="T6SS_TssG-like"/>
</dbReference>
<evidence type="ECO:0000313" key="2">
    <source>
        <dbReference type="Proteomes" id="UP000066049"/>
    </source>
</evidence>
<dbReference type="AlphaFoldDB" id="A0A0M4TLG9"/>
<dbReference type="Pfam" id="PF06996">
    <property type="entry name" value="T6SS_TssG"/>
    <property type="match status" value="1"/>
</dbReference>